<dbReference type="PANTHER" id="PTHR33217:SF8">
    <property type="entry name" value="MUTATOR FAMILY TRANSPOSASE"/>
    <property type="match status" value="1"/>
</dbReference>
<dbReference type="InterPro" id="IPR001207">
    <property type="entry name" value="Transposase_mutator"/>
</dbReference>
<keyword evidence="3 6" id="KW-0815">Transposition</keyword>
<dbReference type="GO" id="GO:0006313">
    <property type="term" value="P:DNA transposition"/>
    <property type="evidence" value="ECO:0007669"/>
    <property type="project" value="UniProtKB-UniRule"/>
</dbReference>
<reference evidence="7 8" key="1">
    <citation type="submission" date="2018-06" db="EMBL/GenBank/DDBJ databases">
        <authorList>
            <consortium name="Pathogen Informatics"/>
            <person name="Doyle S."/>
        </authorList>
    </citation>
    <scope>NUCLEOTIDE SEQUENCE [LARGE SCALE GENOMIC DNA]</scope>
    <source>
        <strain evidence="7 8">NCTC10717</strain>
    </source>
</reference>
<evidence type="ECO:0000256" key="2">
    <source>
        <dbReference type="ARBA" id="ARBA00010961"/>
    </source>
</evidence>
<evidence type="ECO:0000256" key="3">
    <source>
        <dbReference type="ARBA" id="ARBA00022578"/>
    </source>
</evidence>
<evidence type="ECO:0000313" key="7">
    <source>
        <dbReference type="EMBL" id="SUO98532.1"/>
    </source>
</evidence>
<dbReference type="GO" id="GO:0004803">
    <property type="term" value="F:transposase activity"/>
    <property type="evidence" value="ECO:0007669"/>
    <property type="project" value="UniProtKB-UniRule"/>
</dbReference>
<name>A0A380N1U7_9GAMM</name>
<keyword evidence="4 6" id="KW-0238">DNA-binding</keyword>
<comment type="function">
    <text evidence="1 6">Required for the transposition of the insertion element.</text>
</comment>
<proteinExistence type="inferred from homology"/>
<keyword evidence="8" id="KW-1185">Reference proteome</keyword>
<dbReference type="PANTHER" id="PTHR33217">
    <property type="entry name" value="TRANSPOSASE FOR INSERTION SEQUENCE ELEMENT IS1081"/>
    <property type="match status" value="1"/>
</dbReference>
<keyword evidence="5 6" id="KW-0233">DNA recombination</keyword>
<evidence type="ECO:0000256" key="5">
    <source>
        <dbReference type="ARBA" id="ARBA00023172"/>
    </source>
</evidence>
<dbReference type="Pfam" id="PF00872">
    <property type="entry name" value="Transposase_mut"/>
    <property type="match status" value="1"/>
</dbReference>
<organism evidence="7 8">
    <name type="scientific">Suttonella indologenes</name>
    <dbReference type="NCBI Taxonomy" id="13276"/>
    <lineage>
        <taxon>Bacteria</taxon>
        <taxon>Pseudomonadati</taxon>
        <taxon>Pseudomonadota</taxon>
        <taxon>Gammaproteobacteria</taxon>
        <taxon>Cardiobacteriales</taxon>
        <taxon>Cardiobacteriaceae</taxon>
        <taxon>Suttonella</taxon>
    </lineage>
</organism>
<dbReference type="AlphaFoldDB" id="A0A380N1U7"/>
<dbReference type="GO" id="GO:0003677">
    <property type="term" value="F:DNA binding"/>
    <property type="evidence" value="ECO:0007669"/>
    <property type="project" value="UniProtKB-UniRule"/>
</dbReference>
<evidence type="ECO:0000313" key="8">
    <source>
        <dbReference type="Proteomes" id="UP000254575"/>
    </source>
</evidence>
<gene>
    <name evidence="7" type="ORF">NCTC10717_02287</name>
</gene>
<evidence type="ECO:0000256" key="1">
    <source>
        <dbReference type="ARBA" id="ARBA00002190"/>
    </source>
</evidence>
<keyword evidence="6" id="KW-0814">Transposable element</keyword>
<accession>A0A380N1U7</accession>
<dbReference type="EMBL" id="UHIA01000004">
    <property type="protein sequence ID" value="SUO98532.1"/>
    <property type="molecule type" value="Genomic_DNA"/>
</dbReference>
<evidence type="ECO:0000256" key="6">
    <source>
        <dbReference type="RuleBase" id="RU365089"/>
    </source>
</evidence>
<comment type="similarity">
    <text evidence="2 6">Belongs to the transposase mutator family.</text>
</comment>
<dbReference type="Proteomes" id="UP000254575">
    <property type="component" value="Unassembled WGS sequence"/>
</dbReference>
<evidence type="ECO:0000256" key="4">
    <source>
        <dbReference type="ARBA" id="ARBA00023125"/>
    </source>
</evidence>
<sequence>MTLCNTLTFLSAEIESYLGQNLNSNNRRNGYSKKTVKSALGSFELETPRERNGEFEPVLVKKHQTKLSPEIDNHILSPFSHGMSYSAIKEHISEIYQLEVSEAAISSITDQLIPQLKAWQSRALDSVYPIVGEVKK</sequence>
<protein>
    <recommendedName>
        <fullName evidence="6">Mutator family transposase</fullName>
    </recommendedName>
</protein>